<feature type="signal peptide" evidence="8">
    <location>
        <begin position="1"/>
        <end position="22"/>
    </location>
</feature>
<dbReference type="SUPFAM" id="SSF52058">
    <property type="entry name" value="L domain-like"/>
    <property type="match status" value="1"/>
</dbReference>
<comment type="caution">
    <text evidence="11">The sequence shown here is derived from an EMBL/GenBank/DDBJ whole genome shotgun (WGS) entry which is preliminary data.</text>
</comment>
<keyword evidence="12" id="KW-1185">Reference proteome</keyword>
<evidence type="ECO:0000256" key="7">
    <source>
        <dbReference type="ARBA" id="ARBA00023136"/>
    </source>
</evidence>
<dbReference type="InterPro" id="IPR013210">
    <property type="entry name" value="LRR_N_plant-typ"/>
</dbReference>
<evidence type="ECO:0000256" key="6">
    <source>
        <dbReference type="ARBA" id="ARBA00022989"/>
    </source>
</evidence>
<dbReference type="PANTHER" id="PTHR45631">
    <property type="entry name" value="OS07G0107800 PROTEIN-RELATED"/>
    <property type="match status" value="1"/>
</dbReference>
<dbReference type="Pfam" id="PF12819">
    <property type="entry name" value="Malectin_like"/>
    <property type="match status" value="1"/>
</dbReference>
<dbReference type="Pfam" id="PF08263">
    <property type="entry name" value="LRRNT_2"/>
    <property type="match status" value="1"/>
</dbReference>
<evidence type="ECO:0000256" key="8">
    <source>
        <dbReference type="SAM" id="SignalP"/>
    </source>
</evidence>
<evidence type="ECO:0000313" key="12">
    <source>
        <dbReference type="Proteomes" id="UP001159364"/>
    </source>
</evidence>
<dbReference type="AlphaFoldDB" id="A0AAV8TJ03"/>
<feature type="domain" description="Malectin-like" evidence="10">
    <location>
        <begin position="34"/>
        <end position="356"/>
    </location>
</feature>
<feature type="chain" id="PRO_5043821323" evidence="8">
    <location>
        <begin position="23"/>
        <end position="520"/>
    </location>
</feature>
<dbReference type="InterPro" id="IPR032675">
    <property type="entry name" value="LRR_dom_sf"/>
</dbReference>
<dbReference type="Proteomes" id="UP001159364">
    <property type="component" value="Linkage Group LG05"/>
</dbReference>
<evidence type="ECO:0000256" key="1">
    <source>
        <dbReference type="ARBA" id="ARBA00004167"/>
    </source>
</evidence>
<evidence type="ECO:0000313" key="11">
    <source>
        <dbReference type="EMBL" id="KAJ8766250.1"/>
    </source>
</evidence>
<dbReference type="GO" id="GO:0016020">
    <property type="term" value="C:membrane"/>
    <property type="evidence" value="ECO:0007669"/>
    <property type="project" value="UniProtKB-SubCell"/>
</dbReference>
<dbReference type="Gene3D" id="3.80.10.10">
    <property type="entry name" value="Ribonuclease Inhibitor"/>
    <property type="match status" value="1"/>
</dbReference>
<keyword evidence="5" id="KW-0677">Repeat</keyword>
<comment type="subcellular location">
    <subcellularLocation>
        <location evidence="1">Membrane</location>
        <topology evidence="1">Single-pass membrane protein</topology>
    </subcellularLocation>
</comment>
<keyword evidence="6" id="KW-1133">Transmembrane helix</keyword>
<organism evidence="11 12">
    <name type="scientific">Erythroxylum novogranatense</name>
    <dbReference type="NCBI Taxonomy" id="1862640"/>
    <lineage>
        <taxon>Eukaryota</taxon>
        <taxon>Viridiplantae</taxon>
        <taxon>Streptophyta</taxon>
        <taxon>Embryophyta</taxon>
        <taxon>Tracheophyta</taxon>
        <taxon>Spermatophyta</taxon>
        <taxon>Magnoliopsida</taxon>
        <taxon>eudicotyledons</taxon>
        <taxon>Gunneridae</taxon>
        <taxon>Pentapetalae</taxon>
        <taxon>rosids</taxon>
        <taxon>fabids</taxon>
        <taxon>Malpighiales</taxon>
        <taxon>Erythroxylaceae</taxon>
        <taxon>Erythroxylum</taxon>
    </lineage>
</organism>
<reference evidence="11 12" key="1">
    <citation type="submission" date="2021-09" db="EMBL/GenBank/DDBJ databases">
        <title>Genomic insights and catalytic innovation underlie evolution of tropane alkaloids biosynthesis.</title>
        <authorList>
            <person name="Wang Y.-J."/>
            <person name="Tian T."/>
            <person name="Huang J.-P."/>
            <person name="Huang S.-X."/>
        </authorList>
    </citation>
    <scope>NUCLEOTIDE SEQUENCE [LARGE SCALE GENOMIC DNA]</scope>
    <source>
        <strain evidence="11">KIB-2018</strain>
        <tissue evidence="11">Leaf</tissue>
    </source>
</reference>
<dbReference type="PANTHER" id="PTHR45631:SF3">
    <property type="entry name" value="OS05G0393100 PROTEIN"/>
    <property type="match status" value="1"/>
</dbReference>
<dbReference type="InterPro" id="IPR024788">
    <property type="entry name" value="Malectin-like_Carb-bd_dom"/>
</dbReference>
<feature type="domain" description="Leucine-rich repeat-containing N-terminal plant-type" evidence="9">
    <location>
        <begin position="366"/>
        <end position="403"/>
    </location>
</feature>
<dbReference type="Gene3D" id="2.60.120.430">
    <property type="entry name" value="Galactose-binding lectin"/>
    <property type="match status" value="1"/>
</dbReference>
<dbReference type="EMBL" id="JAIWQS010000005">
    <property type="protein sequence ID" value="KAJ8766250.1"/>
    <property type="molecule type" value="Genomic_DNA"/>
</dbReference>
<proteinExistence type="predicted"/>
<evidence type="ECO:0000256" key="2">
    <source>
        <dbReference type="ARBA" id="ARBA00022614"/>
    </source>
</evidence>
<keyword evidence="4 8" id="KW-0732">Signal</keyword>
<protein>
    <submittedName>
        <fullName evidence="11">Uncharacterized protein</fullName>
    </submittedName>
</protein>
<dbReference type="PROSITE" id="PS51450">
    <property type="entry name" value="LRR"/>
    <property type="match status" value="1"/>
</dbReference>
<dbReference type="FunFam" id="3.80.10.10:FF:000129">
    <property type="entry name" value="Leucine-rich repeat receptor-like kinase"/>
    <property type="match status" value="1"/>
</dbReference>
<sequence length="520" mass="57068">MSSLSLLLLFISLSSLLFISLCQPLPPPPRGTLIDCGAIAAYTIDGRRWVPDGGFISVGTSKTLAIPVLARTLATVRSFPLRGNLRRKFCYTVPVFRGTKYMLRTTYFYGGVNGEDTPPVFDQIVDGTVWSLVNTTEDYLNGMSSYYEGVFLAQGRTMSLCIAANSYTESDPFISAIEFLILGDSLYNSTDFTRFGLHLIARHSFGYSGPIIRYPDDQFDRFWEPLGRIDPTKSSNKNVSVSGIWNHPPSKIFETELSTDHLGAMELSWPPSPLPKSNYYIALYFAENRDSVQRGSRVINVSVNGVTYYKNLSVSPVGSAVFASQWPLEGLTTLTLTPDDGSSVGPLINGGEVFDVLVLGGRTLTRDVIALQKMKTSFNNPPLDWNGDPCMPRQYSWTGVTCSEGSRIRVVTLNLTNMGLSGSISPRIARLTALTDIWLGNNNLSGSIPDLSSLRMLKTLHLEDNQLTGVIPPSLGNIKGLRELFLQNNNLTGQVPTTLNGKPGLDLRTSGNRFLTSSHS</sequence>
<gene>
    <name evidence="11" type="ORF">K2173_022309</name>
</gene>
<evidence type="ECO:0000259" key="9">
    <source>
        <dbReference type="Pfam" id="PF08263"/>
    </source>
</evidence>
<evidence type="ECO:0000256" key="3">
    <source>
        <dbReference type="ARBA" id="ARBA00022692"/>
    </source>
</evidence>
<evidence type="ECO:0000256" key="4">
    <source>
        <dbReference type="ARBA" id="ARBA00022729"/>
    </source>
</evidence>
<keyword evidence="7" id="KW-0472">Membrane</keyword>
<dbReference type="InterPro" id="IPR001611">
    <property type="entry name" value="Leu-rich_rpt"/>
</dbReference>
<accession>A0AAV8TJ03</accession>
<keyword evidence="2" id="KW-0433">Leucine-rich repeat</keyword>
<dbReference type="Pfam" id="PF00560">
    <property type="entry name" value="LRR_1"/>
    <property type="match status" value="2"/>
</dbReference>
<keyword evidence="3" id="KW-0812">Transmembrane</keyword>
<evidence type="ECO:0000256" key="5">
    <source>
        <dbReference type="ARBA" id="ARBA00022737"/>
    </source>
</evidence>
<name>A0AAV8TJ03_9ROSI</name>
<evidence type="ECO:0000259" key="10">
    <source>
        <dbReference type="Pfam" id="PF12819"/>
    </source>
</evidence>